<dbReference type="PRINTS" id="PR01210">
    <property type="entry name" value="GGTRANSPTASE"/>
</dbReference>
<comment type="similarity">
    <text evidence="1">Belongs to the gamma-glutamyltransferase family.</text>
</comment>
<keyword evidence="4" id="KW-0865">Zymogen</keyword>
<keyword evidence="2" id="KW-0808">Transferase</keyword>
<dbReference type="SUPFAM" id="SSF56235">
    <property type="entry name" value="N-terminal nucleophile aminohydrolases (Ntn hydrolases)"/>
    <property type="match status" value="1"/>
</dbReference>
<dbReference type="InterPro" id="IPR051792">
    <property type="entry name" value="GGT_bact"/>
</dbReference>
<organism evidence="5 6">
    <name type="scientific">Lentzea indica</name>
    <dbReference type="NCBI Taxonomy" id="2604800"/>
    <lineage>
        <taxon>Bacteria</taxon>
        <taxon>Bacillati</taxon>
        <taxon>Actinomycetota</taxon>
        <taxon>Actinomycetes</taxon>
        <taxon>Pseudonocardiales</taxon>
        <taxon>Pseudonocardiaceae</taxon>
        <taxon>Lentzea</taxon>
    </lineage>
</organism>
<reference evidence="5 6" key="1">
    <citation type="submission" date="2019-08" db="EMBL/GenBank/DDBJ databases">
        <title>Lentzea from Indian Himalayas.</title>
        <authorList>
            <person name="Mandal S."/>
            <person name="Mallick Gupta A."/>
            <person name="Maiti P.K."/>
            <person name="Sarkar J."/>
            <person name="Mandal S."/>
        </authorList>
    </citation>
    <scope>NUCLEOTIDE SEQUENCE [LARGE SCALE GENOMIC DNA]</scope>
    <source>
        <strain evidence="5 6">PSKA42</strain>
    </source>
</reference>
<keyword evidence="3" id="KW-0378">Hydrolase</keyword>
<protein>
    <submittedName>
        <fullName evidence="5">Gamma-glutamyltransferase</fullName>
    </submittedName>
</protein>
<evidence type="ECO:0000256" key="2">
    <source>
        <dbReference type="ARBA" id="ARBA00022679"/>
    </source>
</evidence>
<evidence type="ECO:0000313" key="5">
    <source>
        <dbReference type="EMBL" id="NKE57370.1"/>
    </source>
</evidence>
<dbReference type="Pfam" id="PF01019">
    <property type="entry name" value="G_glu_transpept"/>
    <property type="match status" value="2"/>
</dbReference>
<dbReference type="Gene3D" id="3.60.20.40">
    <property type="match status" value="1"/>
</dbReference>
<evidence type="ECO:0000256" key="3">
    <source>
        <dbReference type="ARBA" id="ARBA00022801"/>
    </source>
</evidence>
<dbReference type="InterPro" id="IPR029055">
    <property type="entry name" value="Ntn_hydrolases_N"/>
</dbReference>
<keyword evidence="6" id="KW-1185">Reference proteome</keyword>
<gene>
    <name evidence="5" type="ORF">FXN61_11195</name>
</gene>
<name>A0ABX1FEK6_9PSEU</name>
<dbReference type="InterPro" id="IPR043137">
    <property type="entry name" value="GGT_ssub_C"/>
</dbReference>
<evidence type="ECO:0000256" key="4">
    <source>
        <dbReference type="ARBA" id="ARBA00023145"/>
    </source>
</evidence>
<accession>A0ABX1FEK6</accession>
<proteinExistence type="inferred from homology"/>
<dbReference type="PANTHER" id="PTHR43199">
    <property type="entry name" value="GLUTATHIONE HYDROLASE"/>
    <property type="match status" value="1"/>
</dbReference>
<dbReference type="Proteomes" id="UP001515943">
    <property type="component" value="Unassembled WGS sequence"/>
</dbReference>
<evidence type="ECO:0000313" key="6">
    <source>
        <dbReference type="Proteomes" id="UP001515943"/>
    </source>
</evidence>
<dbReference type="PANTHER" id="PTHR43199:SF1">
    <property type="entry name" value="GLUTATHIONE HYDROLASE PROENZYME"/>
    <property type="match status" value="1"/>
</dbReference>
<comment type="caution">
    <text evidence="5">The sequence shown here is derived from an EMBL/GenBank/DDBJ whole genome shotgun (WGS) entry which is preliminary data.</text>
</comment>
<sequence length="460" mass="47426">MFAFSSWRSTVRGAIAAGHPLTAQAGAAMLRAGGNAVDAAVAAMLTSCVTEPLLTGLGAAGYMMIAPAGETPVLLDFSAEAPGRDSNGDKAPLDPIIVHFGDAQQEFHVGPSSVAAYGMPAGAAKAATYGRAPLHELVTIAAKHAREGHRVNRYQAYVTSLLLPLAHSAGLNAFEEGELLVQPELADALERLGSDGAAPFYTGDIAVAIADSITSNGGGLTKADLAAYEVALREPLHVRHRGRDIHTNPPPAAGGALLTQMLEALPDNPSQQDLIRAMATPKTHLNRLGSTTHISVLDADGTACSVTTTNGAGSGISIAGVHLNNMMGEEDLSPDGFFSHAPGDRLPSMMAPTVVTNHGGAELVLGSAGSSRICGAILQVLVNVLDRGMPAQVAVDAPRLHLSGDHLHVEPGIKPESELPVTFFRAPSMFFGGCQVVEMTGSGLLRGGADHRRDGAIVVV</sequence>
<evidence type="ECO:0000256" key="1">
    <source>
        <dbReference type="ARBA" id="ARBA00009381"/>
    </source>
</evidence>
<dbReference type="EMBL" id="VSRL01000030">
    <property type="protein sequence ID" value="NKE57370.1"/>
    <property type="molecule type" value="Genomic_DNA"/>
</dbReference>